<dbReference type="EMBL" id="UOEA01000096">
    <property type="protein sequence ID" value="VAV85706.1"/>
    <property type="molecule type" value="Genomic_DNA"/>
</dbReference>
<gene>
    <name evidence="2" type="ORF">MNBD_DELTA01-1787</name>
</gene>
<evidence type="ECO:0000313" key="2">
    <source>
        <dbReference type="EMBL" id="VAV85706.1"/>
    </source>
</evidence>
<sequence>MKNKFRLVVVVLLMIAASVYINVVLSHGEIIPITKSLSILPKTIGEWTKGRNHTLDKKTLDILRVDDYVMTRYTRADGRKVLFYTGYFKSQREGQIVHSPKHCLPGSGWRPISTEVISIDIPGFAGSPIKATKIITQKGEEKELVIYWYQVGPNYVAGEYSQKFLLIWNSIRHNRSDGSLIRFSVPVENGSVEDTRKMTEGFIREMVPVLRGYLPV</sequence>
<dbReference type="AlphaFoldDB" id="A0A3B0R9J1"/>
<reference evidence="2" key="1">
    <citation type="submission" date="2018-06" db="EMBL/GenBank/DDBJ databases">
        <authorList>
            <person name="Zhirakovskaya E."/>
        </authorList>
    </citation>
    <scope>NUCLEOTIDE SEQUENCE</scope>
</reference>
<dbReference type="NCBIfam" id="TIGR02914">
    <property type="entry name" value="EpsI_fam"/>
    <property type="match status" value="1"/>
</dbReference>
<organism evidence="2">
    <name type="scientific">hydrothermal vent metagenome</name>
    <dbReference type="NCBI Taxonomy" id="652676"/>
    <lineage>
        <taxon>unclassified sequences</taxon>
        <taxon>metagenomes</taxon>
        <taxon>ecological metagenomes</taxon>
    </lineage>
</organism>
<protein>
    <submittedName>
        <fullName evidence="2">EpsI protein</fullName>
    </submittedName>
</protein>
<dbReference type="Pfam" id="PF11984">
    <property type="entry name" value="DUF3485"/>
    <property type="match status" value="1"/>
</dbReference>
<name>A0A3B0R9J1_9ZZZZ</name>
<dbReference type="InterPro" id="IPR014263">
    <property type="entry name" value="Methanolan_biosynth_EpsI"/>
</dbReference>
<accession>A0A3B0R9J1</accession>
<feature type="domain" description="Methanolan biosynthesis EpsI" evidence="1">
    <location>
        <begin position="10"/>
        <end position="212"/>
    </location>
</feature>
<evidence type="ECO:0000259" key="1">
    <source>
        <dbReference type="Pfam" id="PF11984"/>
    </source>
</evidence>
<proteinExistence type="predicted"/>